<keyword evidence="4" id="KW-0863">Zinc-finger</keyword>
<evidence type="ECO:0000256" key="2">
    <source>
        <dbReference type="ARBA" id="ARBA00006899"/>
    </source>
</evidence>
<evidence type="ECO:0000256" key="9">
    <source>
        <dbReference type="ARBA" id="ARBA00023242"/>
    </source>
</evidence>
<dbReference type="PANTHER" id="PTHR31576:SF2">
    <property type="entry name" value="TATA BOX-BINDING PROTEIN-ASSOCIATED FACTOR RNA POLYMERASE I SUBUNIT B"/>
    <property type="match status" value="1"/>
</dbReference>
<comment type="subcellular location">
    <subcellularLocation>
        <location evidence="1">Nucleus</location>
        <location evidence="1">Nucleolus</location>
    </subcellularLocation>
</comment>
<name>A0AAE1E1G7_9GAST</name>
<evidence type="ECO:0000256" key="8">
    <source>
        <dbReference type="ARBA" id="ARBA00023163"/>
    </source>
</evidence>
<dbReference type="Pfam" id="PF20644">
    <property type="entry name" value="Rrn7_cyclin_N"/>
    <property type="match status" value="1"/>
</dbReference>
<dbReference type="Proteomes" id="UP001283361">
    <property type="component" value="Unassembled WGS sequence"/>
</dbReference>
<comment type="caution">
    <text evidence="13">The sequence shown here is derived from an EMBL/GenBank/DDBJ whole genome shotgun (WGS) entry which is preliminary data.</text>
</comment>
<comment type="similarity">
    <text evidence="2">Belongs to the RRN7/TAF1B family.</text>
</comment>
<dbReference type="GO" id="GO:0070860">
    <property type="term" value="C:RNA polymerase I core factor complex"/>
    <property type="evidence" value="ECO:0007669"/>
    <property type="project" value="InterPro"/>
</dbReference>
<feature type="domain" description="Rrn7/TAF1B C-terminal cyclin" evidence="12">
    <location>
        <begin position="285"/>
        <end position="437"/>
    </location>
</feature>
<evidence type="ECO:0000256" key="4">
    <source>
        <dbReference type="ARBA" id="ARBA00022771"/>
    </source>
</evidence>
<dbReference type="GO" id="GO:0005668">
    <property type="term" value="C:RNA polymerase transcription factor SL1 complex"/>
    <property type="evidence" value="ECO:0007669"/>
    <property type="project" value="TreeGrafter"/>
</dbReference>
<proteinExistence type="inferred from homology"/>
<gene>
    <name evidence="13" type="ORF">RRG08_060552</name>
</gene>
<evidence type="ECO:0008006" key="15">
    <source>
        <dbReference type="Google" id="ProtNLM"/>
    </source>
</evidence>
<sequence length="640" mass="73364">MPFSCPVCDNDEYNEEDGGFFCTECGTQSQEYIVQEASEQLQHDLGTYRHEVSQARGTEGRKKPKESLGRPWTLYEAYQIIILAQADSLITLGASEDLKDVVYTLWANYLSKLGVAFCSKEKIVPDVVEKYKTGRAREILRGTFQKPSNLKVQSVKESIKGKAAERKRKRSEGGTGVTQESENPIHPSNSVFMDIVKTTNKHSYQIIRQSARKSAQWMDIKKTITLCYLGLMLTNPGILPCDVVRWVYNGQVPFLSTSHLLPSDMVLSNYDYYLFSVERFTTDDLIFEVNKLRVFMDLKNMPSPDLTALASRFISDLYLPKEFCLFVQRLIKKIPFKWLAHKTTYRPYEVLALGYIVLALKIVFGLDNVSERRLSDYTQKLQSLLHCNTKLYNWVEWKKFWVHKQSHQFDGYQELNCDLSTSKLENLDQFLESYEKTNISKRRFSIRFTLTTVGRKERAYDPEFRKALSKPLAAAITENSLNMDKGQHLFPKSTKDMESFERQTVSHLIDVPFFERILETHSADIRCKGQELLSQALALRPKLVHYEFPVPGTKLHLVRHNSYLWLLNLASTLIDCHVLILDKTVVRLTEFFVLLSEGKSTKGLGCIGNGILTNNPCTRQGENGLDYSENGKAFNPSSKA</sequence>
<feature type="region of interest" description="Disordered" evidence="10">
    <location>
        <begin position="155"/>
        <end position="188"/>
    </location>
</feature>
<evidence type="ECO:0000259" key="12">
    <source>
        <dbReference type="Pfam" id="PF20645"/>
    </source>
</evidence>
<reference evidence="13" key="1">
    <citation type="journal article" date="2023" name="G3 (Bethesda)">
        <title>A reference genome for the long-term kleptoplast-retaining sea slug Elysia crispata morphotype clarki.</title>
        <authorList>
            <person name="Eastman K.E."/>
            <person name="Pendleton A.L."/>
            <person name="Shaikh M.A."/>
            <person name="Suttiyut T."/>
            <person name="Ogas R."/>
            <person name="Tomko P."/>
            <person name="Gavelis G."/>
            <person name="Widhalm J.R."/>
            <person name="Wisecaver J.H."/>
        </authorList>
    </citation>
    <scope>NUCLEOTIDE SEQUENCE</scope>
    <source>
        <strain evidence="13">ECLA1</strain>
    </source>
</reference>
<feature type="domain" description="Rrn7/TAF1B N-terminal cyclin" evidence="11">
    <location>
        <begin position="78"/>
        <end position="263"/>
    </location>
</feature>
<organism evidence="13 14">
    <name type="scientific">Elysia crispata</name>
    <name type="common">lettuce slug</name>
    <dbReference type="NCBI Taxonomy" id="231223"/>
    <lineage>
        <taxon>Eukaryota</taxon>
        <taxon>Metazoa</taxon>
        <taxon>Spiralia</taxon>
        <taxon>Lophotrochozoa</taxon>
        <taxon>Mollusca</taxon>
        <taxon>Gastropoda</taxon>
        <taxon>Heterobranchia</taxon>
        <taxon>Euthyneura</taxon>
        <taxon>Panpulmonata</taxon>
        <taxon>Sacoglossa</taxon>
        <taxon>Placobranchoidea</taxon>
        <taxon>Plakobranchidae</taxon>
        <taxon>Elysia</taxon>
    </lineage>
</organism>
<dbReference type="InterPro" id="IPR048538">
    <property type="entry name" value="Rrn7_cyclin_C"/>
</dbReference>
<dbReference type="InterPro" id="IPR048540">
    <property type="entry name" value="Rrn7_cyclin_N"/>
</dbReference>
<keyword evidence="7" id="KW-0238">DNA-binding</keyword>
<evidence type="ECO:0000256" key="10">
    <source>
        <dbReference type="SAM" id="MobiDB-lite"/>
    </source>
</evidence>
<dbReference type="InterPro" id="IPR033599">
    <property type="entry name" value="TAF1B/Rrn7"/>
</dbReference>
<keyword evidence="9" id="KW-0539">Nucleus</keyword>
<evidence type="ECO:0000256" key="1">
    <source>
        <dbReference type="ARBA" id="ARBA00004604"/>
    </source>
</evidence>
<dbReference type="GO" id="GO:0042790">
    <property type="term" value="P:nucleolar large rRNA transcription by RNA polymerase I"/>
    <property type="evidence" value="ECO:0007669"/>
    <property type="project" value="TreeGrafter"/>
</dbReference>
<dbReference type="GO" id="GO:0001164">
    <property type="term" value="F:RNA polymerase I core promoter sequence-specific DNA binding"/>
    <property type="evidence" value="ECO:0007669"/>
    <property type="project" value="InterPro"/>
</dbReference>
<keyword evidence="3" id="KW-0479">Metal-binding</keyword>
<dbReference type="AlphaFoldDB" id="A0AAE1E1G7"/>
<dbReference type="GO" id="GO:0008270">
    <property type="term" value="F:zinc ion binding"/>
    <property type="evidence" value="ECO:0007669"/>
    <property type="project" value="UniProtKB-KW"/>
</dbReference>
<evidence type="ECO:0000256" key="6">
    <source>
        <dbReference type="ARBA" id="ARBA00023015"/>
    </source>
</evidence>
<evidence type="ECO:0000313" key="13">
    <source>
        <dbReference type="EMBL" id="KAK3790502.1"/>
    </source>
</evidence>
<accession>A0AAE1E1G7</accession>
<evidence type="ECO:0000256" key="5">
    <source>
        <dbReference type="ARBA" id="ARBA00022833"/>
    </source>
</evidence>
<evidence type="ECO:0000256" key="7">
    <source>
        <dbReference type="ARBA" id="ARBA00023125"/>
    </source>
</evidence>
<evidence type="ECO:0000313" key="14">
    <source>
        <dbReference type="Proteomes" id="UP001283361"/>
    </source>
</evidence>
<dbReference type="PANTHER" id="PTHR31576">
    <property type="entry name" value="TATA BOX-BINDING PROTEIN-ASSOCIATED FACTOR RNA POLYMERASE I SUBUNIT B"/>
    <property type="match status" value="1"/>
</dbReference>
<keyword evidence="8" id="KW-0804">Transcription</keyword>
<keyword evidence="14" id="KW-1185">Reference proteome</keyword>
<protein>
    <recommendedName>
        <fullName evidence="15">TATA box-binding protein-associated factor RNA polymerase I subunit B</fullName>
    </recommendedName>
</protein>
<evidence type="ECO:0000259" key="11">
    <source>
        <dbReference type="Pfam" id="PF20644"/>
    </source>
</evidence>
<dbReference type="Pfam" id="PF20645">
    <property type="entry name" value="Rrn7_cyclin_C"/>
    <property type="match status" value="1"/>
</dbReference>
<keyword evidence="6" id="KW-0805">Transcription regulation</keyword>
<evidence type="ECO:0000256" key="3">
    <source>
        <dbReference type="ARBA" id="ARBA00022723"/>
    </source>
</evidence>
<dbReference type="EMBL" id="JAWDGP010001539">
    <property type="protein sequence ID" value="KAK3790502.1"/>
    <property type="molecule type" value="Genomic_DNA"/>
</dbReference>
<feature type="compositionally biased region" description="Polar residues" evidence="10">
    <location>
        <begin position="177"/>
        <end position="188"/>
    </location>
</feature>
<keyword evidence="5" id="KW-0862">Zinc</keyword>